<dbReference type="InterPro" id="IPR006471">
    <property type="entry name" value="Formate_DH_gsu"/>
</dbReference>
<gene>
    <name evidence="17" type="ORF">NG900_16475</name>
</gene>
<accession>A0ABT1AN28</accession>
<feature type="chain" id="PRO_5045488273" evidence="15">
    <location>
        <begin position="27"/>
        <end position="390"/>
    </location>
</feature>
<feature type="domain" description="Cytochrome b561 bacterial/Ni-hydrogenase" evidence="16">
    <location>
        <begin position="163"/>
        <end position="344"/>
    </location>
</feature>
<dbReference type="InterPro" id="IPR051817">
    <property type="entry name" value="FDH_cytochrome_b556_subunit"/>
</dbReference>
<organism evidence="17 18">
    <name type="scientific">Ralstonia soli</name>
    <dbReference type="NCBI Taxonomy" id="2953896"/>
    <lineage>
        <taxon>Bacteria</taxon>
        <taxon>Pseudomonadati</taxon>
        <taxon>Pseudomonadota</taxon>
        <taxon>Betaproteobacteria</taxon>
        <taxon>Burkholderiales</taxon>
        <taxon>Burkholderiaceae</taxon>
        <taxon>Ralstonia</taxon>
    </lineage>
</organism>
<dbReference type="GO" id="GO:0008863">
    <property type="term" value="F:formate dehydrogenase (NAD+) activity"/>
    <property type="evidence" value="ECO:0007669"/>
    <property type="project" value="UniProtKB-EC"/>
</dbReference>
<feature type="transmembrane region" description="Helical" evidence="14">
    <location>
        <begin position="215"/>
        <end position="235"/>
    </location>
</feature>
<keyword evidence="17" id="KW-0560">Oxidoreductase</keyword>
<feature type="transmembrane region" description="Helical" evidence="14">
    <location>
        <begin position="314"/>
        <end position="335"/>
    </location>
</feature>
<evidence type="ECO:0000313" key="18">
    <source>
        <dbReference type="Proteomes" id="UP001162811"/>
    </source>
</evidence>
<reference evidence="17" key="2">
    <citation type="journal article" date="2023" name="Front. Microbiol.">
        <title>Ralstonia chuxiongensis sp. nov., Ralstonia mojiangensis sp. nov., and Ralstonia soli sp. nov., isolated from tobacco fields, are three novel species in the family Burkholderiaceae.</title>
        <authorList>
            <person name="Lu C.H."/>
            <person name="Zhang Y.Y."/>
            <person name="Jiang N."/>
            <person name="Chen W."/>
            <person name="Shao X."/>
            <person name="Zhao Z.M."/>
            <person name="Lu W.L."/>
            <person name="Hu X."/>
            <person name="Xi Y.X."/>
            <person name="Zou S.Y."/>
            <person name="Wei Q.J."/>
            <person name="Lin Z.L."/>
            <person name="Gong L."/>
            <person name="Gai X.T."/>
            <person name="Zhang L.Q."/>
            <person name="Li J.Y."/>
            <person name="Jin Y."/>
            <person name="Xia Z.Y."/>
        </authorList>
    </citation>
    <scope>NUCLEOTIDE SEQUENCE</scope>
    <source>
        <strain evidence="17">21MJYT02-11</strain>
    </source>
</reference>
<feature type="transmembrane region" description="Helical" evidence="14">
    <location>
        <begin position="170"/>
        <end position="191"/>
    </location>
</feature>
<evidence type="ECO:0000313" key="17">
    <source>
        <dbReference type="EMBL" id="MCO5399795.1"/>
    </source>
</evidence>
<keyword evidence="15" id="KW-0732">Signal</keyword>
<comment type="caution">
    <text evidence="17">The sequence shown here is derived from an EMBL/GenBank/DDBJ whole genome shotgun (WGS) entry which is preliminary data.</text>
</comment>
<keyword evidence="8" id="KW-0479">Metal-binding</keyword>
<evidence type="ECO:0000256" key="2">
    <source>
        <dbReference type="ARBA" id="ARBA00004651"/>
    </source>
</evidence>
<proteinExistence type="inferred from homology"/>
<evidence type="ECO:0000256" key="11">
    <source>
        <dbReference type="ARBA" id="ARBA00023004"/>
    </source>
</evidence>
<dbReference type="EMBL" id="JAMXHT010000006">
    <property type="protein sequence ID" value="MCO5399795.1"/>
    <property type="molecule type" value="Genomic_DNA"/>
</dbReference>
<dbReference type="EC" id="1.17.1.9" evidence="17"/>
<evidence type="ECO:0000256" key="1">
    <source>
        <dbReference type="ARBA" id="ARBA00001971"/>
    </source>
</evidence>
<reference evidence="17" key="1">
    <citation type="submission" date="2022-06" db="EMBL/GenBank/DDBJ databases">
        <authorList>
            <person name="Lu C.-H."/>
        </authorList>
    </citation>
    <scope>NUCLEOTIDE SEQUENCE</scope>
    <source>
        <strain evidence="17">21MJYT02-11</strain>
    </source>
</reference>
<keyword evidence="18" id="KW-1185">Reference proteome</keyword>
<dbReference type="NCBIfam" id="TIGR01583">
    <property type="entry name" value="formate-DH-gamm"/>
    <property type="match status" value="1"/>
</dbReference>
<evidence type="ECO:0000256" key="14">
    <source>
        <dbReference type="SAM" id="Phobius"/>
    </source>
</evidence>
<evidence type="ECO:0000256" key="3">
    <source>
        <dbReference type="ARBA" id="ARBA00010747"/>
    </source>
</evidence>
<keyword evidence="5" id="KW-1003">Cell membrane</keyword>
<dbReference type="PANTHER" id="PTHR30074:SF6">
    <property type="entry name" value="FORMATE DEHYDROGENASE GAMMA SUBUNIT"/>
    <property type="match status" value="1"/>
</dbReference>
<evidence type="ECO:0000256" key="15">
    <source>
        <dbReference type="SAM" id="SignalP"/>
    </source>
</evidence>
<dbReference type="InterPro" id="IPR016174">
    <property type="entry name" value="Di-haem_cyt_TM"/>
</dbReference>
<evidence type="ECO:0000256" key="6">
    <source>
        <dbReference type="ARBA" id="ARBA00022617"/>
    </source>
</evidence>
<dbReference type="InterPro" id="IPR011577">
    <property type="entry name" value="Cyt_b561_bac/Ni-Hgenase"/>
</dbReference>
<feature type="transmembrane region" description="Helical" evidence="14">
    <location>
        <begin position="125"/>
        <end position="146"/>
    </location>
</feature>
<name>A0ABT1AN28_9RALS</name>
<evidence type="ECO:0000256" key="5">
    <source>
        <dbReference type="ARBA" id="ARBA00022475"/>
    </source>
</evidence>
<evidence type="ECO:0000256" key="8">
    <source>
        <dbReference type="ARBA" id="ARBA00022723"/>
    </source>
</evidence>
<keyword evidence="10 14" id="KW-1133">Transmembrane helix</keyword>
<evidence type="ECO:0000256" key="12">
    <source>
        <dbReference type="ARBA" id="ARBA00023136"/>
    </source>
</evidence>
<dbReference type="Gene3D" id="1.20.950.20">
    <property type="entry name" value="Transmembrane di-heme cytochromes, Chain C"/>
    <property type="match status" value="1"/>
</dbReference>
<evidence type="ECO:0000256" key="7">
    <source>
        <dbReference type="ARBA" id="ARBA00022692"/>
    </source>
</evidence>
<comment type="similarity">
    <text evidence="3">Belongs to the formate dehydrogenase gamma subunit family.</text>
</comment>
<evidence type="ECO:0000256" key="13">
    <source>
        <dbReference type="SAM" id="MobiDB-lite"/>
    </source>
</evidence>
<evidence type="ECO:0000259" key="16">
    <source>
        <dbReference type="Pfam" id="PF01292"/>
    </source>
</evidence>
<keyword evidence="11" id="KW-0408">Iron</keyword>
<dbReference type="SUPFAM" id="SSF81342">
    <property type="entry name" value="Transmembrane di-heme cytochromes"/>
    <property type="match status" value="1"/>
</dbReference>
<feature type="signal peptide" evidence="15">
    <location>
        <begin position="1"/>
        <end position="26"/>
    </location>
</feature>
<keyword evidence="9" id="KW-0249">Electron transport</keyword>
<feature type="region of interest" description="Disordered" evidence="13">
    <location>
        <begin position="371"/>
        <end position="390"/>
    </location>
</feature>
<keyword evidence="4" id="KW-0813">Transport</keyword>
<feature type="transmembrane region" description="Helical" evidence="14">
    <location>
        <begin position="274"/>
        <end position="294"/>
    </location>
</feature>
<evidence type="ECO:0000256" key="4">
    <source>
        <dbReference type="ARBA" id="ARBA00022448"/>
    </source>
</evidence>
<evidence type="ECO:0000256" key="10">
    <source>
        <dbReference type="ARBA" id="ARBA00022989"/>
    </source>
</evidence>
<comment type="subcellular location">
    <subcellularLocation>
        <location evidence="2">Cell membrane</location>
        <topology evidence="2">Multi-pass membrane protein</topology>
    </subcellularLocation>
</comment>
<protein>
    <submittedName>
        <fullName evidence="17">Formate dehydrogenase subunit gamma</fullName>
        <ecNumber evidence="17">1.17.1.9</ecNumber>
    </submittedName>
</protein>
<dbReference type="Pfam" id="PF01292">
    <property type="entry name" value="Ni_hydr_CYTB"/>
    <property type="match status" value="1"/>
</dbReference>
<comment type="cofactor">
    <cofactor evidence="1">
        <name>heme</name>
        <dbReference type="ChEBI" id="CHEBI:30413"/>
    </cofactor>
</comment>
<dbReference type="RefSeq" id="WP_252682412.1">
    <property type="nucleotide sequence ID" value="NZ_JAMXHT010000006.1"/>
</dbReference>
<keyword evidence="12 14" id="KW-0472">Membrane</keyword>
<dbReference type="PANTHER" id="PTHR30074">
    <property type="entry name" value="FORMATE DEHYDROGENASE, NITRATE-INDUCIBLE, CYTOCHROME B556 FDN SUBUNIT"/>
    <property type="match status" value="1"/>
</dbReference>
<keyword evidence="6" id="KW-0349">Heme</keyword>
<dbReference type="Proteomes" id="UP001162811">
    <property type="component" value="Unassembled WGS sequence"/>
</dbReference>
<sequence length="390" mass="43068">MGTSWKHLKCVAMAVLLSGVAMFASAQQPTSAPAANAQPVNPAVQPAQPFSNIVSENVFDVQKRDLAKEAQDQTARRITQPGNNAPVWREVNSDQAHYASIPGLEAGVLIQRTGQKWRLFRNGVITVWGGWLVVLVPLAILGFFLWKGPIRLKEAPTGRKIERFTPTERYVHWTMAISFVTLGVSGIAMLWGKHFLLPVMGHQLFGWLTYVLKNLHNLVGPLFTVSIIVAFVLWVRDNLPRSGDLKWLLSLGGMFAGEHGAEVPSHRFNAGEKLWFWGGLVVLGLILSASGWVLDRIVPGVDYYRSTMQLAEVIHAIAAVGMICMSLGHIYIGTIGMEGAYRAMRDGYVDEAWAKEHHELWYDDIKAGKIPAQRSQPPAPPAPSEQPAKL</sequence>
<evidence type="ECO:0000256" key="9">
    <source>
        <dbReference type="ARBA" id="ARBA00022982"/>
    </source>
</evidence>
<keyword evidence="7 14" id="KW-0812">Transmembrane</keyword>